<keyword evidence="2" id="KW-1185">Reference proteome</keyword>
<dbReference type="Proteomes" id="UP001369248">
    <property type="component" value="Plasmid p_contig_2"/>
</dbReference>
<accession>A0ABZ2HF34</accession>
<evidence type="ECO:0000313" key="1">
    <source>
        <dbReference type="EMBL" id="WWR40208.1"/>
    </source>
</evidence>
<name>A0ABZ2HF34_9PSED</name>
<sequence length="88" mass="9422">MSGRYGNGSDPLAAISTSPEVLATLRRRMTAIELAADTLQVHLASERAQGFVEMLEELKVLKPAEIESLYLNECRAGCKASISGVGEV</sequence>
<keyword evidence="1" id="KW-0614">Plasmid</keyword>
<dbReference type="EMBL" id="CP146073">
    <property type="protein sequence ID" value="WWR40208.1"/>
    <property type="molecule type" value="Genomic_DNA"/>
</dbReference>
<protein>
    <submittedName>
        <fullName evidence="1">Uncharacterized protein</fullName>
    </submittedName>
</protein>
<reference evidence="2" key="1">
    <citation type="submission" date="2024-02" db="EMBL/GenBank/DDBJ databases">
        <title>Exploring bacterial hosts of class 1 integrons in salad vegetable microbiomes with epicPCR.</title>
        <authorList>
            <person name="Qi Q."/>
            <person name="Ghaly T.M."/>
            <person name="Gillings M.R."/>
            <person name="Tetu S.G."/>
        </authorList>
    </citation>
    <scope>NUCLEOTIDE SEQUENCE [LARGE SCALE GENOMIC DNA]</scope>
    <source>
        <strain evidence="2">S2-2023-2</strain>
        <plasmid evidence="2">p_contig_2</plasmid>
    </source>
</reference>
<evidence type="ECO:0000313" key="2">
    <source>
        <dbReference type="Proteomes" id="UP001369248"/>
    </source>
</evidence>
<proteinExistence type="predicted"/>
<geneLocation type="plasmid" evidence="1 2">
    <name>p_contig_2</name>
</geneLocation>
<dbReference type="RefSeq" id="WP_338660706.1">
    <property type="nucleotide sequence ID" value="NZ_CP146073.1"/>
</dbReference>
<gene>
    <name evidence="1" type="ORF">V6B39_23435</name>
</gene>
<organism evidence="1 2">
    <name type="scientific">Pseudomonas bubulae</name>
    <dbReference type="NCBI Taxonomy" id="2316085"/>
    <lineage>
        <taxon>Bacteria</taxon>
        <taxon>Pseudomonadati</taxon>
        <taxon>Pseudomonadota</taxon>
        <taxon>Gammaproteobacteria</taxon>
        <taxon>Pseudomonadales</taxon>
        <taxon>Pseudomonadaceae</taxon>
        <taxon>Pseudomonas</taxon>
    </lineage>
</organism>